<dbReference type="InterPro" id="IPR044642">
    <property type="entry name" value="PTHR15588"/>
</dbReference>
<evidence type="ECO:0000256" key="4">
    <source>
        <dbReference type="ARBA" id="ARBA00022728"/>
    </source>
</evidence>
<protein>
    <recommendedName>
        <fullName evidence="12 13">U6 snRNA-associated Sm-like protein LSm8</fullName>
    </recommendedName>
</protein>
<keyword evidence="9 13" id="KW-0687">Ribonucleoprotein</keyword>
<dbReference type="GO" id="GO:0005688">
    <property type="term" value="C:U6 snRNP"/>
    <property type="evidence" value="ECO:0007669"/>
    <property type="project" value="UniProtKB-UniRule"/>
</dbReference>
<evidence type="ECO:0000256" key="6">
    <source>
        <dbReference type="ARBA" id="ARBA00022990"/>
    </source>
</evidence>
<keyword evidence="6" id="KW-0007">Acetylation</keyword>
<dbReference type="Gene3D" id="2.30.30.100">
    <property type="match status" value="1"/>
</dbReference>
<evidence type="ECO:0000256" key="10">
    <source>
        <dbReference type="ARBA" id="ARBA00056431"/>
    </source>
</evidence>
<dbReference type="GO" id="GO:0071011">
    <property type="term" value="C:precatalytic spliceosome"/>
    <property type="evidence" value="ECO:0007669"/>
    <property type="project" value="TreeGrafter"/>
</dbReference>
<sequence length="98" mass="10889">MANEAALVPYIDTTVEIVTNDGRVIVGILRGFDQATNIILDECHERVFSAKLPVEQLVLGLYVIRGDNIAIIGELDDEKDASLNFDELRAEPLRPVMH</sequence>
<gene>
    <name evidence="13 15" type="primary">LSM8</name>
    <name evidence="15" type="ORF">QBZ16_001534</name>
</gene>
<proteinExistence type="inferred from homology"/>
<dbReference type="GO" id="GO:0000398">
    <property type="term" value="P:mRNA splicing, via spliceosome"/>
    <property type="evidence" value="ECO:0007669"/>
    <property type="project" value="UniProtKB-UniRule"/>
</dbReference>
<dbReference type="InterPro" id="IPR047575">
    <property type="entry name" value="Sm"/>
</dbReference>
<keyword evidence="8 13" id="KW-0539">Nucleus</keyword>
<dbReference type="SUPFAM" id="SSF50182">
    <property type="entry name" value="Sm-like ribonucleoproteins"/>
    <property type="match status" value="1"/>
</dbReference>
<evidence type="ECO:0000256" key="5">
    <source>
        <dbReference type="ARBA" id="ARBA00022884"/>
    </source>
</evidence>
<keyword evidence="3 13" id="KW-0507">mRNA processing</keyword>
<dbReference type="CDD" id="cd01727">
    <property type="entry name" value="LSm8"/>
    <property type="match status" value="1"/>
</dbReference>
<evidence type="ECO:0000256" key="1">
    <source>
        <dbReference type="ARBA" id="ARBA00004123"/>
    </source>
</evidence>
<evidence type="ECO:0000259" key="14">
    <source>
        <dbReference type="PROSITE" id="PS52002"/>
    </source>
</evidence>
<evidence type="ECO:0000256" key="12">
    <source>
        <dbReference type="ARBA" id="ARBA00067760"/>
    </source>
</evidence>
<dbReference type="InterPro" id="IPR001163">
    <property type="entry name" value="Sm_dom_euk/arc"/>
</dbReference>
<comment type="function">
    <text evidence="10">Plays a role in pre-mRNA splicing as component of the U4/U6-U5 tri-snRNP complex that is involved in spliceosome assembly, and as component of the precatalytic spliceosome (spliceosome B complex). The heptameric LSM2-8 complex binds specifically to the 3'-terminal U-tract of U6 snRNA.</text>
</comment>
<dbReference type="InterPro" id="IPR034103">
    <property type="entry name" value="Lsm8"/>
</dbReference>
<dbReference type="PROSITE" id="PS52002">
    <property type="entry name" value="SM"/>
    <property type="match status" value="1"/>
</dbReference>
<keyword evidence="5 13" id="KW-0694">RNA-binding</keyword>
<dbReference type="PANTHER" id="PTHR15588:SF9">
    <property type="entry name" value="U6 SNRNA-ASSOCIATED SM-LIKE PROTEIN LSM8"/>
    <property type="match status" value="1"/>
</dbReference>
<keyword evidence="16" id="KW-1185">Reference proteome</keyword>
<dbReference type="FunFam" id="2.30.30.100:FF:000022">
    <property type="entry name" value="U6 snRNA-associated Sm-like protein LSm8"/>
    <property type="match status" value="1"/>
</dbReference>
<evidence type="ECO:0000313" key="15">
    <source>
        <dbReference type="EMBL" id="KAK2075793.1"/>
    </source>
</evidence>
<feature type="domain" description="Sm" evidence="14">
    <location>
        <begin position="2"/>
        <end position="78"/>
    </location>
</feature>
<dbReference type="SMART" id="SM00651">
    <property type="entry name" value="Sm"/>
    <property type="match status" value="1"/>
</dbReference>
<dbReference type="AlphaFoldDB" id="A0AAD9IE64"/>
<evidence type="ECO:0000256" key="8">
    <source>
        <dbReference type="ARBA" id="ARBA00023242"/>
    </source>
</evidence>
<dbReference type="Proteomes" id="UP001255856">
    <property type="component" value="Unassembled WGS sequence"/>
</dbReference>
<dbReference type="GO" id="GO:0003729">
    <property type="term" value="F:mRNA binding"/>
    <property type="evidence" value="ECO:0007669"/>
    <property type="project" value="TreeGrafter"/>
</dbReference>
<organism evidence="15 16">
    <name type="scientific">Prototheca wickerhamii</name>
    <dbReference type="NCBI Taxonomy" id="3111"/>
    <lineage>
        <taxon>Eukaryota</taxon>
        <taxon>Viridiplantae</taxon>
        <taxon>Chlorophyta</taxon>
        <taxon>core chlorophytes</taxon>
        <taxon>Trebouxiophyceae</taxon>
        <taxon>Chlorellales</taxon>
        <taxon>Chlorellaceae</taxon>
        <taxon>Prototheca</taxon>
    </lineage>
</organism>
<dbReference type="EMBL" id="JASFZW010000013">
    <property type="protein sequence ID" value="KAK2075793.1"/>
    <property type="molecule type" value="Genomic_DNA"/>
</dbReference>
<keyword evidence="4 13" id="KW-0747">Spliceosome</keyword>
<evidence type="ECO:0000256" key="7">
    <source>
        <dbReference type="ARBA" id="ARBA00023187"/>
    </source>
</evidence>
<comment type="similarity">
    <text evidence="2 13">Belongs to the snRNP Sm proteins family.</text>
</comment>
<dbReference type="Pfam" id="PF01423">
    <property type="entry name" value="LSM"/>
    <property type="match status" value="1"/>
</dbReference>
<evidence type="ECO:0000256" key="2">
    <source>
        <dbReference type="ARBA" id="ARBA00006850"/>
    </source>
</evidence>
<comment type="subunit">
    <text evidence="11">Component of the precatalytic spliceosome (spliceosome B complex). Component of the U4/U6-U5 tri-snRNP complex, a building block of the precatalytic spliceosome (spliceosome B complex). The U4/U6-U5 tri-snRNP complex is composed of the U4, U6 and U5 snRNAs and at least PRPF3, PRPF4, PRPF6, PRPF8, PRPF31, SNRNP200, TXNL4A, SNRNP40, SNRPB, SNRPD1, SNRPD2, SNRPD3, SNRPE, SNRPF, SNRPG, DDX23, CD2BP2, PPIH, SNU13, EFTUD2, SART1 and USP39, plus LSM2, LSM3, LSM4, LSM5, LSM6, LSM7 and LSM8. LSM2, LSM3, LSM4, LSM5, LSM6, LSM7 and LSM8 form a heptameric, ring-shaped subcomplex (the LSM2-8 complex) that is part of the U4/U6-U5 tri-snRNP complex and the precatalytic spliceosome.</text>
</comment>
<evidence type="ECO:0000256" key="13">
    <source>
        <dbReference type="RuleBase" id="RU365048"/>
    </source>
</evidence>
<accession>A0AAD9IE64</accession>
<keyword evidence="7 13" id="KW-0508">mRNA splicing</keyword>
<name>A0AAD9IE64_PROWI</name>
<evidence type="ECO:0000313" key="16">
    <source>
        <dbReference type="Proteomes" id="UP001255856"/>
    </source>
</evidence>
<comment type="function">
    <text evidence="13">Plays role in pre-mRNA splicing as component of the U4/U6-U5 tri-snRNP complex that is involved in spliceosome assembly, and as component of the precatalytic spliceosome (spliceosome B complex). The heptameric LSM2-8 complex binds specifically to the 3'-terminal U-tract of U6 snRNA.</text>
</comment>
<reference evidence="15" key="1">
    <citation type="submission" date="2021-01" db="EMBL/GenBank/DDBJ databases">
        <authorList>
            <person name="Eckstrom K.M.E."/>
        </authorList>
    </citation>
    <scope>NUCLEOTIDE SEQUENCE</scope>
    <source>
        <strain evidence="15">UVCC 0001</strain>
    </source>
</reference>
<comment type="caution">
    <text evidence="15">The sequence shown here is derived from an EMBL/GenBank/DDBJ whole genome shotgun (WGS) entry which is preliminary data.</text>
</comment>
<evidence type="ECO:0000256" key="11">
    <source>
        <dbReference type="ARBA" id="ARBA00063389"/>
    </source>
</evidence>
<dbReference type="InterPro" id="IPR010920">
    <property type="entry name" value="LSM_dom_sf"/>
</dbReference>
<dbReference type="PANTHER" id="PTHR15588">
    <property type="entry name" value="LSM1"/>
    <property type="match status" value="1"/>
</dbReference>
<comment type="subunit">
    <text evidence="13">LSm subunits form a heteromer with a doughnut shape.</text>
</comment>
<comment type="subcellular location">
    <subcellularLocation>
        <location evidence="1 13">Nucleus</location>
    </subcellularLocation>
</comment>
<dbReference type="GO" id="GO:0046540">
    <property type="term" value="C:U4/U6 x U5 tri-snRNP complex"/>
    <property type="evidence" value="ECO:0007669"/>
    <property type="project" value="UniProtKB-UniRule"/>
</dbReference>
<evidence type="ECO:0000256" key="9">
    <source>
        <dbReference type="ARBA" id="ARBA00023274"/>
    </source>
</evidence>
<evidence type="ECO:0000256" key="3">
    <source>
        <dbReference type="ARBA" id="ARBA00022664"/>
    </source>
</evidence>